<proteinExistence type="predicted"/>
<protein>
    <submittedName>
        <fullName evidence="2">Uncharacterized protein</fullName>
    </submittedName>
</protein>
<keyword evidence="1" id="KW-0732">Signal</keyword>
<evidence type="ECO:0000313" key="2">
    <source>
        <dbReference type="EMBL" id="MFB9213489.1"/>
    </source>
</evidence>
<reference evidence="2 3" key="1">
    <citation type="submission" date="2024-09" db="EMBL/GenBank/DDBJ databases">
        <authorList>
            <person name="Sun Q."/>
            <person name="Mori K."/>
        </authorList>
    </citation>
    <scope>NUCLEOTIDE SEQUENCE [LARGE SCALE GENOMIC DNA]</scope>
    <source>
        <strain evidence="2 3">CECT 7682</strain>
    </source>
</reference>
<dbReference type="RefSeq" id="WP_290248970.1">
    <property type="nucleotide sequence ID" value="NZ_JAUFQT010000002.1"/>
</dbReference>
<evidence type="ECO:0000256" key="1">
    <source>
        <dbReference type="SAM" id="SignalP"/>
    </source>
</evidence>
<name>A0ABV5J9H4_9BACT</name>
<accession>A0ABV5J9H4</accession>
<sequence>MIKNPIQLLLLLLGCLAANELFAQSPNETLHQFTSHGNPIITHKYTADPAPM</sequence>
<dbReference type="EMBL" id="JBHMEW010000068">
    <property type="protein sequence ID" value="MFB9213489.1"/>
    <property type="molecule type" value="Genomic_DNA"/>
</dbReference>
<evidence type="ECO:0000313" key="3">
    <source>
        <dbReference type="Proteomes" id="UP001589654"/>
    </source>
</evidence>
<keyword evidence="3" id="KW-1185">Reference proteome</keyword>
<gene>
    <name evidence="2" type="ORF">ACFFUR_16855</name>
</gene>
<dbReference type="PROSITE" id="PS51257">
    <property type="entry name" value="PROKAR_LIPOPROTEIN"/>
    <property type="match status" value="1"/>
</dbReference>
<organism evidence="2 3">
    <name type="scientific">Echinicola jeungdonensis</name>
    <dbReference type="NCBI Taxonomy" id="709343"/>
    <lineage>
        <taxon>Bacteria</taxon>
        <taxon>Pseudomonadati</taxon>
        <taxon>Bacteroidota</taxon>
        <taxon>Cytophagia</taxon>
        <taxon>Cytophagales</taxon>
        <taxon>Cyclobacteriaceae</taxon>
        <taxon>Echinicola</taxon>
    </lineage>
</organism>
<feature type="signal peptide" evidence="1">
    <location>
        <begin position="1"/>
        <end position="23"/>
    </location>
</feature>
<comment type="caution">
    <text evidence="2">The sequence shown here is derived from an EMBL/GenBank/DDBJ whole genome shotgun (WGS) entry which is preliminary data.</text>
</comment>
<dbReference type="Proteomes" id="UP001589654">
    <property type="component" value="Unassembled WGS sequence"/>
</dbReference>
<feature type="chain" id="PRO_5045847883" evidence="1">
    <location>
        <begin position="24"/>
        <end position="52"/>
    </location>
</feature>